<name>A0A923NA99_9FIRM</name>
<feature type="modified residue" description="Glycine radical" evidence="3">
    <location>
        <position position="779"/>
    </location>
</feature>
<dbReference type="PROSITE" id="PS51554">
    <property type="entry name" value="PFL"/>
    <property type="match status" value="1"/>
</dbReference>
<feature type="domain" description="PFL" evidence="5">
    <location>
        <begin position="16"/>
        <end position="676"/>
    </location>
</feature>
<dbReference type="InterPro" id="IPR001150">
    <property type="entry name" value="Gly_radical"/>
</dbReference>
<dbReference type="RefSeq" id="WP_249286064.1">
    <property type="nucleotide sequence ID" value="NZ_JACRWC010000004.1"/>
</dbReference>
<comment type="caution">
    <text evidence="6">The sequence shown here is derived from an EMBL/GenBank/DDBJ whole genome shotgun (WGS) entry which is preliminary data.</text>
</comment>
<organism evidence="6 7">
    <name type="scientific">Lentihominibacter faecis</name>
    <dbReference type="NCBI Taxonomy" id="2764712"/>
    <lineage>
        <taxon>Bacteria</taxon>
        <taxon>Bacillati</taxon>
        <taxon>Bacillota</taxon>
        <taxon>Clostridia</taxon>
        <taxon>Peptostreptococcales</taxon>
        <taxon>Anaerovoracaceae</taxon>
        <taxon>Lentihominibacter</taxon>
    </lineage>
</organism>
<evidence type="ECO:0000256" key="1">
    <source>
        <dbReference type="ARBA" id="ARBA00022818"/>
    </source>
</evidence>
<gene>
    <name evidence="6" type="ORF">H8876_00205</name>
</gene>
<dbReference type="Pfam" id="PF02901">
    <property type="entry name" value="PFL-like"/>
    <property type="match status" value="1"/>
</dbReference>
<dbReference type="InterPro" id="IPR004184">
    <property type="entry name" value="PFL_dom"/>
</dbReference>
<keyword evidence="7" id="KW-1185">Reference proteome</keyword>
<accession>A0A923NA99</accession>
<evidence type="ECO:0000256" key="3">
    <source>
        <dbReference type="PROSITE-ProRule" id="PRU00493"/>
    </source>
</evidence>
<dbReference type="AlphaFoldDB" id="A0A923NA99"/>
<dbReference type="SUPFAM" id="SSF51998">
    <property type="entry name" value="PFL-like glycyl radical enzymes"/>
    <property type="match status" value="1"/>
</dbReference>
<dbReference type="Pfam" id="PF01228">
    <property type="entry name" value="Gly_radical"/>
    <property type="match status" value="1"/>
</dbReference>
<evidence type="ECO:0000313" key="7">
    <source>
        <dbReference type="Proteomes" id="UP000644115"/>
    </source>
</evidence>
<evidence type="ECO:0000259" key="5">
    <source>
        <dbReference type="PROSITE" id="PS51554"/>
    </source>
</evidence>
<dbReference type="GO" id="GO:0005829">
    <property type="term" value="C:cytosol"/>
    <property type="evidence" value="ECO:0007669"/>
    <property type="project" value="TreeGrafter"/>
</dbReference>
<protein>
    <submittedName>
        <fullName evidence="6">Formate acetyltransferase</fullName>
    </submittedName>
</protein>
<dbReference type="PANTHER" id="PTHR43641">
    <property type="entry name" value="FORMATE ACETYLTRANSFERASE 3-RELATED"/>
    <property type="match status" value="1"/>
</dbReference>
<dbReference type="Gene3D" id="3.20.70.20">
    <property type="match status" value="1"/>
</dbReference>
<sequence length="804" mass="90675">MTTKFKHDHWTKGVTERVNHLRDTFWKFEPSVDIERSVIYTRTYKETEAEDTIIRRATSFKNYMNERTIDILPGELIVGTSGKAPKSFIFCPDVCFGWVEAELDEIDTREQDPYAITEEDRELIRNELIPYWRGKSMEEYFMANVSDELRNVAVGTCVVYGENKTTVGGGETAVGFENIILKKGYKGIKEEAEAKLAELDKNDIENFDKMQVYRSMILSCEAMKIQSDRYADLAEKMAAEETDETRKQELLTIAESCRRVPWEPPRTFREAVQAINLVEVALYCDEISSGYNIGRFDQYLYPYYKRDKEAGILTDQDALELLECLWLKIAESLYGLSKDGAEFYVGYQPYHGVTLGGVNEKGEDAVNELSFMGIQATMDLQMNSPTINIRVNKANTNEFLLKIADLIACGTGQPSVHFDESAMEMLRRSGVDESELWNYTLVGCVSPQMAGETTQWNEGSRYSYPTAVEWALYDGYSYIFDRQMGLHTGDPTTFRTYEEFEAAVKKQMAYLVGCACRCSQLAERAQQLRLPKPFRDCCVAGPMESGKDIMYKGSSKYFAGPGLLVTGVADYADSMAAVKKLVYDDKKITMAELIDALKKDFEGYDDLRYMLIHDAPKYGNDDPYVDDIAKDCVKYSGDVADSYTSIFGSHYANGLVPVMANVPHGKAIWALPSGRKAKEPLADGMSPYPGYDKHGPTAVLKSVCDVNHADCRAGTLLNLKLTPQLIKDEAGKQKLVALLRSEEVMGGFHVQFNVVDRDTLLDAQAHPEKYSDLLVRVAGYSAFFVDLRKEAQDLIINRTEVSAW</sequence>
<keyword evidence="2" id="KW-0456">Lyase</keyword>
<proteinExistence type="predicted"/>
<dbReference type="GO" id="GO:0016829">
    <property type="term" value="F:lyase activity"/>
    <property type="evidence" value="ECO:0007669"/>
    <property type="project" value="UniProtKB-KW"/>
</dbReference>
<evidence type="ECO:0000256" key="2">
    <source>
        <dbReference type="ARBA" id="ARBA00023239"/>
    </source>
</evidence>
<dbReference type="EMBL" id="JACRWC010000004">
    <property type="protein sequence ID" value="MBC5998446.1"/>
    <property type="molecule type" value="Genomic_DNA"/>
</dbReference>
<dbReference type="PROSITE" id="PS51149">
    <property type="entry name" value="GLY_RADICAL_2"/>
    <property type="match status" value="1"/>
</dbReference>
<reference evidence="6" key="1">
    <citation type="submission" date="2020-08" db="EMBL/GenBank/DDBJ databases">
        <authorList>
            <person name="Liu C."/>
            <person name="Sun Q."/>
        </authorList>
    </citation>
    <scope>NUCLEOTIDE SEQUENCE</scope>
    <source>
        <strain evidence="6">BX16</strain>
    </source>
</reference>
<evidence type="ECO:0000259" key="4">
    <source>
        <dbReference type="PROSITE" id="PS51149"/>
    </source>
</evidence>
<feature type="domain" description="Glycine radical" evidence="4">
    <location>
        <begin position="683"/>
        <end position="804"/>
    </location>
</feature>
<evidence type="ECO:0000313" key="6">
    <source>
        <dbReference type="EMBL" id="MBC5998446.1"/>
    </source>
</evidence>
<keyword evidence="1 3" id="KW-0556">Organic radical</keyword>
<dbReference type="PANTHER" id="PTHR43641:SF2">
    <property type="entry name" value="DEHYDRATASE YBIW-RELATED"/>
    <property type="match status" value="1"/>
</dbReference>
<dbReference type="Proteomes" id="UP000644115">
    <property type="component" value="Unassembled WGS sequence"/>
</dbReference>
<dbReference type="InterPro" id="IPR051215">
    <property type="entry name" value="GRE"/>
</dbReference>